<organism evidence="1 2">
    <name type="scientific">Exophiala sideris</name>
    <dbReference type="NCBI Taxonomy" id="1016849"/>
    <lineage>
        <taxon>Eukaryota</taxon>
        <taxon>Fungi</taxon>
        <taxon>Dikarya</taxon>
        <taxon>Ascomycota</taxon>
        <taxon>Pezizomycotina</taxon>
        <taxon>Eurotiomycetes</taxon>
        <taxon>Chaetothyriomycetidae</taxon>
        <taxon>Chaetothyriales</taxon>
        <taxon>Herpotrichiellaceae</taxon>
        <taxon>Exophiala</taxon>
    </lineage>
</organism>
<accession>A0ABR0IUP5</accession>
<sequence>MARTKVKEATDIYGVEVSGDAAQRAAPVLISGELRSQQIRAAAPILGVWQKAGK</sequence>
<keyword evidence="2" id="KW-1185">Reference proteome</keyword>
<protein>
    <submittedName>
        <fullName evidence="1">Uncharacterized protein</fullName>
    </submittedName>
</protein>
<reference evidence="1 2" key="1">
    <citation type="submission" date="2023-08" db="EMBL/GenBank/DDBJ databases">
        <title>Black Yeasts Isolated from many extreme environments.</title>
        <authorList>
            <person name="Coleine C."/>
            <person name="Stajich J.E."/>
            <person name="Selbmann L."/>
        </authorList>
    </citation>
    <scope>NUCLEOTIDE SEQUENCE [LARGE SCALE GENOMIC DNA]</scope>
    <source>
        <strain evidence="1 2">CCFEE 6328</strain>
    </source>
</reference>
<name>A0ABR0IUP5_9EURO</name>
<evidence type="ECO:0000313" key="2">
    <source>
        <dbReference type="Proteomes" id="UP001345691"/>
    </source>
</evidence>
<comment type="caution">
    <text evidence="1">The sequence shown here is derived from an EMBL/GenBank/DDBJ whole genome shotgun (WGS) entry which is preliminary data.</text>
</comment>
<proteinExistence type="predicted"/>
<evidence type="ECO:0000313" key="1">
    <source>
        <dbReference type="EMBL" id="KAK5048789.1"/>
    </source>
</evidence>
<gene>
    <name evidence="1" type="ORF">LTR69_011288</name>
</gene>
<dbReference type="Proteomes" id="UP001345691">
    <property type="component" value="Unassembled WGS sequence"/>
</dbReference>
<dbReference type="EMBL" id="JAVRRF010000052">
    <property type="protein sequence ID" value="KAK5048789.1"/>
    <property type="molecule type" value="Genomic_DNA"/>
</dbReference>